<feature type="compositionally biased region" description="Low complexity" evidence="1">
    <location>
        <begin position="175"/>
        <end position="186"/>
    </location>
</feature>
<dbReference type="EMBL" id="KN819993">
    <property type="protein sequence ID" value="KIJ07170.1"/>
    <property type="molecule type" value="Genomic_DNA"/>
</dbReference>
<reference evidence="2 3" key="1">
    <citation type="submission" date="2014-06" db="EMBL/GenBank/DDBJ databases">
        <authorList>
            <consortium name="DOE Joint Genome Institute"/>
            <person name="Kuo A."/>
            <person name="Kohler A."/>
            <person name="Nagy L.G."/>
            <person name="Floudas D."/>
            <person name="Copeland A."/>
            <person name="Barry K.W."/>
            <person name="Cichocki N."/>
            <person name="Veneault-Fourrey C."/>
            <person name="LaButti K."/>
            <person name="Lindquist E.A."/>
            <person name="Lipzen A."/>
            <person name="Lundell T."/>
            <person name="Morin E."/>
            <person name="Murat C."/>
            <person name="Sun H."/>
            <person name="Tunlid A."/>
            <person name="Henrissat B."/>
            <person name="Grigoriev I.V."/>
            <person name="Hibbett D.S."/>
            <person name="Martin F."/>
            <person name="Nordberg H.P."/>
            <person name="Cantor M.N."/>
            <person name="Hua S.X."/>
        </authorList>
    </citation>
    <scope>NUCLEOTIDE SEQUENCE [LARGE SCALE GENOMIC DNA]</scope>
    <source>
        <strain evidence="2 3">ATCC 200175</strain>
    </source>
</reference>
<gene>
    <name evidence="2" type="ORF">PAXINDRAFT_19631</name>
</gene>
<feature type="compositionally biased region" description="Basic and acidic residues" evidence="1">
    <location>
        <begin position="390"/>
        <end position="400"/>
    </location>
</feature>
<protein>
    <submittedName>
        <fullName evidence="2">Uncharacterized protein</fullName>
    </submittedName>
</protein>
<accession>A0A0C9SWK2</accession>
<feature type="compositionally biased region" description="Polar residues" evidence="1">
    <location>
        <begin position="270"/>
        <end position="314"/>
    </location>
</feature>
<feature type="region of interest" description="Disordered" evidence="1">
    <location>
        <begin position="110"/>
        <end position="148"/>
    </location>
</feature>
<evidence type="ECO:0000313" key="3">
    <source>
        <dbReference type="Proteomes" id="UP000053647"/>
    </source>
</evidence>
<dbReference type="AlphaFoldDB" id="A0A0C9SWK2"/>
<feature type="region of interest" description="Disordered" evidence="1">
    <location>
        <begin position="1"/>
        <end position="25"/>
    </location>
</feature>
<feature type="compositionally biased region" description="Low complexity" evidence="1">
    <location>
        <begin position="131"/>
        <end position="147"/>
    </location>
</feature>
<feature type="region of interest" description="Disordered" evidence="1">
    <location>
        <begin position="175"/>
        <end position="199"/>
    </location>
</feature>
<feature type="compositionally biased region" description="Polar residues" evidence="1">
    <location>
        <begin position="187"/>
        <end position="199"/>
    </location>
</feature>
<feature type="region of interest" description="Disordered" evidence="1">
    <location>
        <begin position="390"/>
        <end position="415"/>
    </location>
</feature>
<feature type="compositionally biased region" description="Basic and acidic residues" evidence="1">
    <location>
        <begin position="114"/>
        <end position="126"/>
    </location>
</feature>
<evidence type="ECO:0000256" key="1">
    <source>
        <dbReference type="SAM" id="MobiDB-lite"/>
    </source>
</evidence>
<reference evidence="3" key="2">
    <citation type="submission" date="2015-01" db="EMBL/GenBank/DDBJ databases">
        <title>Evolutionary Origins and Diversification of the Mycorrhizal Mutualists.</title>
        <authorList>
            <consortium name="DOE Joint Genome Institute"/>
            <consortium name="Mycorrhizal Genomics Consortium"/>
            <person name="Kohler A."/>
            <person name="Kuo A."/>
            <person name="Nagy L.G."/>
            <person name="Floudas D."/>
            <person name="Copeland A."/>
            <person name="Barry K.W."/>
            <person name="Cichocki N."/>
            <person name="Veneault-Fourrey C."/>
            <person name="LaButti K."/>
            <person name="Lindquist E.A."/>
            <person name="Lipzen A."/>
            <person name="Lundell T."/>
            <person name="Morin E."/>
            <person name="Murat C."/>
            <person name="Riley R."/>
            <person name="Ohm R."/>
            <person name="Sun H."/>
            <person name="Tunlid A."/>
            <person name="Henrissat B."/>
            <person name="Grigoriev I.V."/>
            <person name="Hibbett D.S."/>
            <person name="Martin F."/>
        </authorList>
    </citation>
    <scope>NUCLEOTIDE SEQUENCE [LARGE SCALE GENOMIC DNA]</scope>
    <source>
        <strain evidence="3">ATCC 200175</strain>
    </source>
</reference>
<dbReference type="Proteomes" id="UP000053647">
    <property type="component" value="Unassembled WGS sequence"/>
</dbReference>
<dbReference type="OrthoDB" id="2712521at2759"/>
<feature type="region of interest" description="Disordered" evidence="1">
    <location>
        <begin position="220"/>
        <end position="366"/>
    </location>
</feature>
<keyword evidence="3" id="KW-1185">Reference proteome</keyword>
<dbReference type="HOGENOM" id="CLU_671028_0_0_1"/>
<feature type="compositionally biased region" description="Basic and acidic residues" evidence="1">
    <location>
        <begin position="318"/>
        <end position="328"/>
    </location>
</feature>
<proteinExistence type="predicted"/>
<name>A0A0C9SWK2_PAXIN</name>
<evidence type="ECO:0000313" key="2">
    <source>
        <dbReference type="EMBL" id="KIJ07170.1"/>
    </source>
</evidence>
<sequence length="415" mass="43831">MSLSVAEHTGAEPNPPATRAVSHSQVHNQSECIEMVAVPVASTVSAHASSQPTPSTYPLSPAFTSCDPSSSAVPMSAAPLSVSSPEERALIEEYRRLKDNSVVVRMVAEPVSDPAHDRDSYVHREPSTSLSQSPGPVTPSVSSPQSPIYSQTRLNINAGPSPVLNVSSALLSPSPLSAASRHPLSLHQPSTTGNLQSLDLTGSVGNTAVEARDGIRKVSTANEAGRQHGIFHLQEQVERRRRQLDDAVAAMRQAESERDGLAPGSPAAGPSSTQDGPSGGSKSITDSQANPSAFSNIPPQGHPFSSAQSISNSIEGEEQGKEKGKENALSDQTNKAAESQHSVHPPHHREPPGDDATMASPAVDEADFQRALLQVQEQLDHLRRRFDDPKRKVAAERDGLDIGSTVVEAGSSSWN</sequence>
<organism evidence="2 3">
    <name type="scientific">Paxillus involutus ATCC 200175</name>
    <dbReference type="NCBI Taxonomy" id="664439"/>
    <lineage>
        <taxon>Eukaryota</taxon>
        <taxon>Fungi</taxon>
        <taxon>Dikarya</taxon>
        <taxon>Basidiomycota</taxon>
        <taxon>Agaricomycotina</taxon>
        <taxon>Agaricomycetes</taxon>
        <taxon>Agaricomycetidae</taxon>
        <taxon>Boletales</taxon>
        <taxon>Paxilineae</taxon>
        <taxon>Paxillaceae</taxon>
        <taxon>Paxillus</taxon>
    </lineage>
</organism>
<feature type="compositionally biased region" description="Polar residues" evidence="1">
    <location>
        <begin position="329"/>
        <end position="342"/>
    </location>
</feature>